<name>A0A7G9WFH3_9FIRM</name>
<evidence type="ECO:0000256" key="7">
    <source>
        <dbReference type="ARBA" id="ARBA00022989"/>
    </source>
</evidence>
<keyword evidence="3" id="KW-0813">Transport</keyword>
<gene>
    <name evidence="13" type="ORF">H6X83_10880</name>
</gene>
<dbReference type="GO" id="GO:0005886">
    <property type="term" value="C:plasma membrane"/>
    <property type="evidence" value="ECO:0007669"/>
    <property type="project" value="UniProtKB-SubCell"/>
</dbReference>
<keyword evidence="14" id="KW-1185">Reference proteome</keyword>
<dbReference type="GO" id="GO:0050897">
    <property type="term" value="F:cobalt ion binding"/>
    <property type="evidence" value="ECO:0007669"/>
    <property type="project" value="TreeGrafter"/>
</dbReference>
<dbReference type="Pfam" id="PF01544">
    <property type="entry name" value="CorA"/>
    <property type="match status" value="1"/>
</dbReference>
<keyword evidence="9 12" id="KW-0472">Membrane</keyword>
<dbReference type="CDD" id="cd12826">
    <property type="entry name" value="EcCorA_ZntB-like_u1"/>
    <property type="match status" value="1"/>
</dbReference>
<evidence type="ECO:0000256" key="10">
    <source>
        <dbReference type="ARBA" id="ARBA00034269"/>
    </source>
</evidence>
<dbReference type="GO" id="GO:0015095">
    <property type="term" value="F:magnesium ion transmembrane transporter activity"/>
    <property type="evidence" value="ECO:0007669"/>
    <property type="project" value="TreeGrafter"/>
</dbReference>
<evidence type="ECO:0000256" key="6">
    <source>
        <dbReference type="ARBA" id="ARBA00022842"/>
    </source>
</evidence>
<dbReference type="SUPFAM" id="SSF144083">
    <property type="entry name" value="Magnesium transport protein CorA, transmembrane region"/>
    <property type="match status" value="1"/>
</dbReference>
<dbReference type="InterPro" id="IPR002523">
    <property type="entry name" value="MgTranspt_CorA/ZnTranspt_ZntB"/>
</dbReference>
<dbReference type="InterPro" id="IPR045863">
    <property type="entry name" value="CorA_TM1_TM2"/>
</dbReference>
<evidence type="ECO:0000256" key="12">
    <source>
        <dbReference type="SAM" id="Phobius"/>
    </source>
</evidence>
<organism evidence="13 14">
    <name type="scientific">Caproicibacterium amylolyticum</name>
    <dbReference type="NCBI Taxonomy" id="2766537"/>
    <lineage>
        <taxon>Bacteria</taxon>
        <taxon>Bacillati</taxon>
        <taxon>Bacillota</taxon>
        <taxon>Clostridia</taxon>
        <taxon>Eubacteriales</taxon>
        <taxon>Oscillospiraceae</taxon>
        <taxon>Caproicibacterium</taxon>
    </lineage>
</organism>
<reference evidence="13 14" key="1">
    <citation type="submission" date="2020-08" db="EMBL/GenBank/DDBJ databases">
        <authorList>
            <person name="Ren C."/>
            <person name="Gu Y."/>
            <person name="Xu Y."/>
        </authorList>
    </citation>
    <scope>NUCLEOTIDE SEQUENCE [LARGE SCALE GENOMIC DNA]</scope>
    <source>
        <strain evidence="13 14">LBM18003</strain>
    </source>
</reference>
<evidence type="ECO:0000256" key="2">
    <source>
        <dbReference type="ARBA" id="ARBA00009765"/>
    </source>
</evidence>
<dbReference type="EMBL" id="CP060696">
    <property type="protein sequence ID" value="QNO17435.1"/>
    <property type="molecule type" value="Genomic_DNA"/>
</dbReference>
<dbReference type="RefSeq" id="WP_212506506.1">
    <property type="nucleotide sequence ID" value="NZ_CP060696.1"/>
</dbReference>
<dbReference type="PANTHER" id="PTHR46494:SF1">
    <property type="entry name" value="CORA FAMILY METAL ION TRANSPORTER (EUROFUNG)"/>
    <property type="match status" value="1"/>
</dbReference>
<keyword evidence="8" id="KW-0406">Ion transport</keyword>
<evidence type="ECO:0000256" key="4">
    <source>
        <dbReference type="ARBA" id="ARBA00022475"/>
    </source>
</evidence>
<protein>
    <submittedName>
        <fullName evidence="13">Magnesium transporter</fullName>
    </submittedName>
</protein>
<evidence type="ECO:0000256" key="8">
    <source>
        <dbReference type="ARBA" id="ARBA00023065"/>
    </source>
</evidence>
<feature type="transmembrane region" description="Helical" evidence="12">
    <location>
        <begin position="223"/>
        <end position="242"/>
    </location>
</feature>
<comment type="catalytic activity">
    <reaction evidence="10">
        <text>Mg(2+)(in) = Mg(2+)(out)</text>
        <dbReference type="Rhea" id="RHEA:29827"/>
        <dbReference type="ChEBI" id="CHEBI:18420"/>
    </reaction>
</comment>
<evidence type="ECO:0000256" key="9">
    <source>
        <dbReference type="ARBA" id="ARBA00023136"/>
    </source>
</evidence>
<evidence type="ECO:0000256" key="5">
    <source>
        <dbReference type="ARBA" id="ARBA00022692"/>
    </source>
</evidence>
<keyword evidence="5 12" id="KW-0812">Transmembrane</keyword>
<evidence type="ECO:0000256" key="1">
    <source>
        <dbReference type="ARBA" id="ARBA00004651"/>
    </source>
</evidence>
<evidence type="ECO:0000256" key="11">
    <source>
        <dbReference type="ARBA" id="ARBA00045497"/>
    </source>
</evidence>
<dbReference type="KEGG" id="caml:H6X83_10880"/>
<keyword evidence="7 12" id="KW-1133">Transmembrane helix</keyword>
<evidence type="ECO:0000313" key="13">
    <source>
        <dbReference type="EMBL" id="QNO17435.1"/>
    </source>
</evidence>
<comment type="subcellular location">
    <subcellularLocation>
        <location evidence="1">Cell membrane</location>
        <topology evidence="1">Multi-pass membrane protein</topology>
    </subcellularLocation>
</comment>
<keyword evidence="4" id="KW-1003">Cell membrane</keyword>
<dbReference type="GO" id="GO:0015087">
    <property type="term" value="F:cobalt ion transmembrane transporter activity"/>
    <property type="evidence" value="ECO:0007669"/>
    <property type="project" value="TreeGrafter"/>
</dbReference>
<dbReference type="AlphaFoldDB" id="A0A7G9WFH3"/>
<evidence type="ECO:0000256" key="3">
    <source>
        <dbReference type="ARBA" id="ARBA00022448"/>
    </source>
</evidence>
<dbReference type="GO" id="GO:0000287">
    <property type="term" value="F:magnesium ion binding"/>
    <property type="evidence" value="ECO:0007669"/>
    <property type="project" value="TreeGrafter"/>
</dbReference>
<proteinExistence type="inferred from homology"/>
<comment type="similarity">
    <text evidence="2">Belongs to the CorA metal ion transporter (MIT) (TC 1.A.35) family.</text>
</comment>
<keyword evidence="6" id="KW-0460">Magnesium</keyword>
<accession>A0A7G9WFH3</accession>
<comment type="function">
    <text evidence="11">Mediates influx of magnesium ions. Alternates between open and closed states. Activated by low cytoplasmic Mg(2+) levels. Inactive when cytoplasmic Mg(2+) levels are high.</text>
</comment>
<sequence>MQKILLYEQVSEIEPFVSKRACTLLHRPQLESFIGIDKFNLVVFNWYDLHSRMKKSPQVAICFDSDDIFFLCENEEALAMVKKIIAEQTQEQPLSNEELLYHFFMRLLRNDVNYLNDYEMLITEIEDRMVAGLQKDYLTKIISYRKDLLRLKRYYEQLGFVFEELTANENSLLSANGVQLCNILSRRTDRLFASAVNLRDYIAQVLDAYQSQLDYHQNNLMKIFTVVTTIFLPLTLLVGWYGMNFDMPELHSAYSYPIVIAVSAFIVAALIIVFKKKKWM</sequence>
<dbReference type="Gene3D" id="1.20.58.340">
    <property type="entry name" value="Magnesium transport protein CorA, transmembrane region"/>
    <property type="match status" value="2"/>
</dbReference>
<dbReference type="Proteomes" id="UP000516046">
    <property type="component" value="Chromosome"/>
</dbReference>
<dbReference type="SUPFAM" id="SSF143865">
    <property type="entry name" value="CorA soluble domain-like"/>
    <property type="match status" value="1"/>
</dbReference>
<dbReference type="InterPro" id="IPR045861">
    <property type="entry name" value="CorA_cytoplasmic_dom"/>
</dbReference>
<feature type="transmembrane region" description="Helical" evidence="12">
    <location>
        <begin position="254"/>
        <end position="274"/>
    </location>
</feature>
<evidence type="ECO:0000313" key="14">
    <source>
        <dbReference type="Proteomes" id="UP000516046"/>
    </source>
</evidence>
<dbReference type="FunFam" id="1.20.58.340:FF:000004">
    <property type="entry name" value="Magnesium transport protein CorA"/>
    <property type="match status" value="1"/>
</dbReference>
<dbReference type="PANTHER" id="PTHR46494">
    <property type="entry name" value="CORA FAMILY METAL ION TRANSPORTER (EUROFUNG)"/>
    <property type="match status" value="1"/>
</dbReference>